<dbReference type="GO" id="GO:0005737">
    <property type="term" value="C:cytoplasm"/>
    <property type="evidence" value="ECO:0007669"/>
    <property type="project" value="UniProtKB-SubCell"/>
</dbReference>
<dbReference type="InterPro" id="IPR008978">
    <property type="entry name" value="HSP20-like_chaperone"/>
</dbReference>
<comment type="similarity">
    <text evidence="4 5">Belongs to the small heat shock protein (HSP20) family.</text>
</comment>
<name>A0AAP0MIQ8_9ROSI</name>
<keyword evidence="3" id="KW-0346">Stress response</keyword>
<dbReference type="PROSITE" id="PS01031">
    <property type="entry name" value="SHSP"/>
    <property type="match status" value="2"/>
</dbReference>
<feature type="domain" description="SHSP" evidence="6">
    <location>
        <begin position="268"/>
        <end position="384"/>
    </location>
</feature>
<evidence type="ECO:0000256" key="2">
    <source>
        <dbReference type="ARBA" id="ARBA00022490"/>
    </source>
</evidence>
<keyword evidence="8" id="KW-1185">Reference proteome</keyword>
<dbReference type="Gene3D" id="2.60.40.790">
    <property type="match status" value="2"/>
</dbReference>
<protein>
    <recommendedName>
        <fullName evidence="6">SHSP domain-containing protein</fullName>
    </recommendedName>
</protein>
<feature type="domain" description="SHSP" evidence="6">
    <location>
        <begin position="45"/>
        <end position="159"/>
    </location>
</feature>
<dbReference type="Proteomes" id="UP001428341">
    <property type="component" value="Unassembled WGS sequence"/>
</dbReference>
<dbReference type="EMBL" id="JBCGBO010000004">
    <property type="protein sequence ID" value="KAK9210170.1"/>
    <property type="molecule type" value="Genomic_DNA"/>
</dbReference>
<sequence length="384" mass="43009">MDIAELRNMGIDQSIINHLHEILDFTDEAEPDRSHHAPSRAFVREKRAMAATPADIKEYPNSYVFEVDVPGLKSDQLKVHVGEDNVLAVSGERKREKDKDVVRYIKMERRLGKYLKKFVLPDNADTDNITAVSQDGVLTITVHKKPLPEHMKPKTIQRIDGFLAGFLAVLSITRGNFSPQSQKLSFSVTRVDGDCYLLYYASIDIGFGGGRARQTSTTANTRKRMDFRIMGLDSSPLFSTLQHMMEMGADDSADNKSSNAPTRTYVRDAKAMAATPADVKEYPNSYVFIVDMPGLKSGDIKVQVEDDNVLLISGERKREEEKDGAKYVRMERRVGKFMRKFVLPENANVEAISAVCQDGVLTVTVDKLPPPEPKKPKTIEVKIA</sequence>
<dbReference type="PANTHER" id="PTHR11527">
    <property type="entry name" value="HEAT-SHOCK PROTEIN 20 FAMILY MEMBER"/>
    <property type="match status" value="1"/>
</dbReference>
<evidence type="ECO:0000259" key="6">
    <source>
        <dbReference type="PROSITE" id="PS01031"/>
    </source>
</evidence>
<dbReference type="FunFam" id="2.60.40.790:FF:000010">
    <property type="entry name" value="17.3 kDa class II heat shock protein-like"/>
    <property type="match status" value="2"/>
</dbReference>
<keyword evidence="2" id="KW-0963">Cytoplasm</keyword>
<dbReference type="InterPro" id="IPR002068">
    <property type="entry name" value="A-crystallin/Hsp20_dom"/>
</dbReference>
<evidence type="ECO:0000313" key="7">
    <source>
        <dbReference type="EMBL" id="KAK9210170.1"/>
    </source>
</evidence>
<dbReference type="Pfam" id="PF00011">
    <property type="entry name" value="HSP20"/>
    <property type="match status" value="2"/>
</dbReference>
<accession>A0AAP0MIQ8</accession>
<evidence type="ECO:0000256" key="3">
    <source>
        <dbReference type="ARBA" id="ARBA00023016"/>
    </source>
</evidence>
<organism evidence="7 8">
    <name type="scientific">Citrus x changshan-huyou</name>
    <dbReference type="NCBI Taxonomy" id="2935761"/>
    <lineage>
        <taxon>Eukaryota</taxon>
        <taxon>Viridiplantae</taxon>
        <taxon>Streptophyta</taxon>
        <taxon>Embryophyta</taxon>
        <taxon>Tracheophyta</taxon>
        <taxon>Spermatophyta</taxon>
        <taxon>Magnoliopsida</taxon>
        <taxon>eudicotyledons</taxon>
        <taxon>Gunneridae</taxon>
        <taxon>Pentapetalae</taxon>
        <taxon>rosids</taxon>
        <taxon>malvids</taxon>
        <taxon>Sapindales</taxon>
        <taxon>Rutaceae</taxon>
        <taxon>Aurantioideae</taxon>
        <taxon>Citrus</taxon>
    </lineage>
</organism>
<comment type="subcellular location">
    <subcellularLocation>
        <location evidence="1">Cytoplasm</location>
    </subcellularLocation>
</comment>
<evidence type="ECO:0000313" key="8">
    <source>
        <dbReference type="Proteomes" id="UP001428341"/>
    </source>
</evidence>
<dbReference type="GO" id="GO:0006950">
    <property type="term" value="P:response to stress"/>
    <property type="evidence" value="ECO:0007669"/>
    <property type="project" value="UniProtKB-ARBA"/>
</dbReference>
<evidence type="ECO:0000256" key="4">
    <source>
        <dbReference type="PROSITE-ProRule" id="PRU00285"/>
    </source>
</evidence>
<proteinExistence type="inferred from homology"/>
<evidence type="ECO:0000256" key="5">
    <source>
        <dbReference type="RuleBase" id="RU003616"/>
    </source>
</evidence>
<evidence type="ECO:0000256" key="1">
    <source>
        <dbReference type="ARBA" id="ARBA00004496"/>
    </source>
</evidence>
<dbReference type="InterPro" id="IPR031107">
    <property type="entry name" value="Small_HSP"/>
</dbReference>
<gene>
    <name evidence="7" type="ORF">WN944_002539</name>
</gene>
<comment type="caution">
    <text evidence="7">The sequence shown here is derived from an EMBL/GenBank/DDBJ whole genome shotgun (WGS) entry which is preliminary data.</text>
</comment>
<reference evidence="7 8" key="1">
    <citation type="submission" date="2024-05" db="EMBL/GenBank/DDBJ databases">
        <title>Haplotype-resolved chromosome-level genome assembly of Huyou (Citrus changshanensis).</title>
        <authorList>
            <person name="Miao C."/>
            <person name="Chen W."/>
            <person name="Wu Y."/>
            <person name="Wang L."/>
            <person name="Zhao S."/>
            <person name="Grierson D."/>
            <person name="Xu C."/>
            <person name="Chen K."/>
        </authorList>
    </citation>
    <scope>NUCLEOTIDE SEQUENCE [LARGE SCALE GENOMIC DNA]</scope>
    <source>
        <strain evidence="7">01-14</strain>
        <tissue evidence="7">Leaf</tissue>
    </source>
</reference>
<dbReference type="SUPFAM" id="SSF49764">
    <property type="entry name" value="HSP20-like chaperones"/>
    <property type="match status" value="2"/>
</dbReference>
<dbReference type="AlphaFoldDB" id="A0AAP0MIQ8"/>